<feature type="compositionally biased region" description="Basic and acidic residues" evidence="2">
    <location>
        <begin position="266"/>
        <end position="277"/>
    </location>
</feature>
<organism evidence="4 5">
    <name type="scientific">Agrilus planipennis</name>
    <name type="common">Emerald ash borer</name>
    <name type="synonym">Agrilus marcopoli</name>
    <dbReference type="NCBI Taxonomy" id="224129"/>
    <lineage>
        <taxon>Eukaryota</taxon>
        <taxon>Metazoa</taxon>
        <taxon>Ecdysozoa</taxon>
        <taxon>Arthropoda</taxon>
        <taxon>Hexapoda</taxon>
        <taxon>Insecta</taxon>
        <taxon>Pterygota</taxon>
        <taxon>Neoptera</taxon>
        <taxon>Endopterygota</taxon>
        <taxon>Coleoptera</taxon>
        <taxon>Polyphaga</taxon>
        <taxon>Elateriformia</taxon>
        <taxon>Buprestoidea</taxon>
        <taxon>Buprestidae</taxon>
        <taxon>Agrilinae</taxon>
        <taxon>Agrilus</taxon>
    </lineage>
</organism>
<dbReference type="STRING" id="224129.A0A1W4WWW0"/>
<dbReference type="PROSITE" id="PS00028">
    <property type="entry name" value="ZINC_FINGER_C2H2_1"/>
    <property type="match status" value="1"/>
</dbReference>
<dbReference type="InterPro" id="IPR013087">
    <property type="entry name" value="Znf_C2H2_type"/>
</dbReference>
<dbReference type="Gene3D" id="3.30.160.60">
    <property type="entry name" value="Classic Zinc Finger"/>
    <property type="match status" value="1"/>
</dbReference>
<dbReference type="GeneID" id="108736634"/>
<keyword evidence="1" id="KW-0479">Metal-binding</keyword>
<feature type="region of interest" description="Disordered" evidence="2">
    <location>
        <begin position="266"/>
        <end position="291"/>
    </location>
</feature>
<keyword evidence="1" id="KW-0863">Zinc-finger</keyword>
<dbReference type="KEGG" id="apln:108736634"/>
<dbReference type="GO" id="GO:0008270">
    <property type="term" value="F:zinc ion binding"/>
    <property type="evidence" value="ECO:0007669"/>
    <property type="project" value="UniProtKB-KW"/>
</dbReference>
<evidence type="ECO:0000313" key="5">
    <source>
        <dbReference type="RefSeq" id="XP_018324627.1"/>
    </source>
</evidence>
<feature type="domain" description="C2H2-type" evidence="3">
    <location>
        <begin position="151"/>
        <end position="178"/>
    </location>
</feature>
<evidence type="ECO:0000256" key="1">
    <source>
        <dbReference type="PROSITE-ProRule" id="PRU00042"/>
    </source>
</evidence>
<dbReference type="PROSITE" id="PS50157">
    <property type="entry name" value="ZINC_FINGER_C2H2_2"/>
    <property type="match status" value="1"/>
</dbReference>
<dbReference type="InParanoid" id="A0A1W4WWW0"/>
<dbReference type="Proteomes" id="UP000192223">
    <property type="component" value="Unplaced"/>
</dbReference>
<sequence length="337" mass="40073">MDMDGIWHFSTKEHNRKKEFLNLDNTKEETVIKTEVKDDIFESEIEFIDETRYYNIKNEPLNLNDIKEETTIQPGEENTFEGKIGLTTGIWGVFIKEDDKQKEFLNLNDIKEETVIKKELEDDIFEEEIKLNLKNINADVTDATYVELKKLKCKFCPQVYTSILDLSSHLKVHSERTSLPCSETKKKFECDICHKSHLREHSTSHREELQFECETYEQSFSQNSQSSQKTDDIVIESHNEQNPSNQRHMVTVRVDNKDVLKKARQQRYRERHREEINKRKRASALNKERERRQFLQNEQRIATGQITEATSNDQLVEIVQMYIYYLFFNVLFNNKIS</sequence>
<gene>
    <name evidence="5" type="primary">LOC108736634</name>
</gene>
<keyword evidence="1" id="KW-0862">Zinc</keyword>
<protein>
    <submittedName>
        <fullName evidence="5">Zinc finger protein 570-like isoform X1</fullName>
    </submittedName>
</protein>
<evidence type="ECO:0000313" key="4">
    <source>
        <dbReference type="Proteomes" id="UP000192223"/>
    </source>
</evidence>
<dbReference type="AlphaFoldDB" id="A0A1W4WWW0"/>
<accession>A0A1W4WWW0</accession>
<dbReference type="SMART" id="SM00355">
    <property type="entry name" value="ZnF_C2H2"/>
    <property type="match status" value="2"/>
</dbReference>
<evidence type="ECO:0000256" key="2">
    <source>
        <dbReference type="SAM" id="MobiDB-lite"/>
    </source>
</evidence>
<keyword evidence="4" id="KW-1185">Reference proteome</keyword>
<name>A0A1W4WWW0_AGRPL</name>
<evidence type="ECO:0000259" key="3">
    <source>
        <dbReference type="PROSITE" id="PS50157"/>
    </source>
</evidence>
<dbReference type="RefSeq" id="XP_018324627.1">
    <property type="nucleotide sequence ID" value="XM_018469125.1"/>
</dbReference>
<reference evidence="5" key="1">
    <citation type="submission" date="2025-08" db="UniProtKB">
        <authorList>
            <consortium name="RefSeq"/>
        </authorList>
    </citation>
    <scope>IDENTIFICATION</scope>
    <source>
        <tissue evidence="5">Entire body</tissue>
    </source>
</reference>
<proteinExistence type="predicted"/>